<dbReference type="GO" id="GO:0016491">
    <property type="term" value="F:oxidoreductase activity"/>
    <property type="evidence" value="ECO:0007669"/>
    <property type="project" value="InterPro"/>
</dbReference>
<name>A0A0F9G873_9ZZZZ</name>
<organism evidence="1">
    <name type="scientific">marine sediment metagenome</name>
    <dbReference type="NCBI Taxonomy" id="412755"/>
    <lineage>
        <taxon>unclassified sequences</taxon>
        <taxon>metagenomes</taxon>
        <taxon>ecological metagenomes</taxon>
    </lineage>
</organism>
<dbReference type="SUPFAM" id="SSF47240">
    <property type="entry name" value="Ferritin-like"/>
    <property type="match status" value="1"/>
</dbReference>
<dbReference type="InterPro" id="IPR012348">
    <property type="entry name" value="RNR-like"/>
</dbReference>
<dbReference type="EMBL" id="LAZR01027440">
    <property type="protein sequence ID" value="KKL65725.1"/>
    <property type="molecule type" value="Genomic_DNA"/>
</dbReference>
<dbReference type="InterPro" id="IPR009078">
    <property type="entry name" value="Ferritin-like_SF"/>
</dbReference>
<dbReference type="Gene3D" id="1.10.620.20">
    <property type="entry name" value="Ribonucleotide Reductase, subunit A"/>
    <property type="match status" value="1"/>
</dbReference>
<dbReference type="AlphaFoldDB" id="A0A0F9G873"/>
<proteinExistence type="predicted"/>
<accession>A0A0F9G873</accession>
<dbReference type="Pfam" id="PF11583">
    <property type="entry name" value="AurF"/>
    <property type="match status" value="1"/>
</dbReference>
<dbReference type="InterPro" id="IPR025859">
    <property type="entry name" value="AurF/CmlI"/>
</dbReference>
<comment type="caution">
    <text evidence="1">The sequence shown here is derived from an EMBL/GenBank/DDBJ whole genome shotgun (WGS) entry which is preliminary data.</text>
</comment>
<sequence length="305" mass="34164">MQSMQSQWEKRATVRSRPRIILDGEQTGHLFPLTHQPIAVHPAIIAKGEQAQQYLLTQSLYLYAHDIASIETRFVNKSLLTVTSQALPGHFTDAQQMDAYLIMTDEAYHAYVAFDMMAQVQQFTGITPLPMPANIQILLALQNTLPLLSQKLHATFHLIAVCIGENTLTEEIVALVKKTGCHPSIIKMFKDHLSDEARHSLYFQSLLTHLWQGLDAPSQQQIGTVIPGFIQDYLSMTAASQYFHAVLMEIGFDDQQVTQILADSYEAHTLTATHPIIISIIKLLRQAGVMDSPAGDDFLQRGWLT</sequence>
<evidence type="ECO:0008006" key="2">
    <source>
        <dbReference type="Google" id="ProtNLM"/>
    </source>
</evidence>
<protein>
    <recommendedName>
        <fullName evidence="2">p-aminobenzoate N-oxygenase AurF</fullName>
    </recommendedName>
</protein>
<reference evidence="1" key="1">
    <citation type="journal article" date="2015" name="Nature">
        <title>Complex archaea that bridge the gap between prokaryotes and eukaryotes.</title>
        <authorList>
            <person name="Spang A."/>
            <person name="Saw J.H."/>
            <person name="Jorgensen S.L."/>
            <person name="Zaremba-Niedzwiedzka K."/>
            <person name="Martijn J."/>
            <person name="Lind A.E."/>
            <person name="van Eijk R."/>
            <person name="Schleper C."/>
            <person name="Guy L."/>
            <person name="Ettema T.J."/>
        </authorList>
    </citation>
    <scope>NUCLEOTIDE SEQUENCE</scope>
</reference>
<evidence type="ECO:0000313" key="1">
    <source>
        <dbReference type="EMBL" id="KKL65725.1"/>
    </source>
</evidence>
<gene>
    <name evidence="1" type="ORF">LCGC14_2152100</name>
</gene>